<evidence type="ECO:0000313" key="3">
    <source>
        <dbReference type="Proteomes" id="UP000019804"/>
    </source>
</evidence>
<feature type="transmembrane region" description="Helical" evidence="1">
    <location>
        <begin position="12"/>
        <end position="31"/>
    </location>
</feature>
<keyword evidence="1" id="KW-0812">Transmembrane</keyword>
<evidence type="ECO:0008006" key="4">
    <source>
        <dbReference type="Google" id="ProtNLM"/>
    </source>
</evidence>
<feature type="transmembrane region" description="Helical" evidence="1">
    <location>
        <begin position="43"/>
        <end position="65"/>
    </location>
</feature>
<dbReference type="AlphaFoldDB" id="A0A017SEF0"/>
<keyword evidence="1" id="KW-1133">Transmembrane helix</keyword>
<dbReference type="HOGENOM" id="CLU_099558_0_0_1"/>
<evidence type="ECO:0000313" key="2">
    <source>
        <dbReference type="EMBL" id="EYE95004.1"/>
    </source>
</evidence>
<proteinExistence type="predicted"/>
<accession>A0A017SEF0</accession>
<protein>
    <recommendedName>
        <fullName evidence="4">MARVEL domain-containing protein</fullName>
    </recommendedName>
</protein>
<dbReference type="OrthoDB" id="5366688at2759"/>
<evidence type="ECO:0000256" key="1">
    <source>
        <dbReference type="SAM" id="Phobius"/>
    </source>
</evidence>
<dbReference type="EMBL" id="KK088424">
    <property type="protein sequence ID" value="EYE95004.1"/>
    <property type="molecule type" value="Genomic_DNA"/>
</dbReference>
<feature type="transmembrane region" description="Helical" evidence="1">
    <location>
        <begin position="72"/>
        <end position="93"/>
    </location>
</feature>
<feature type="transmembrane region" description="Helical" evidence="1">
    <location>
        <begin position="156"/>
        <end position="177"/>
    </location>
</feature>
<keyword evidence="3" id="KW-1185">Reference proteome</keyword>
<gene>
    <name evidence="2" type="ORF">EURHEDRAFT_386758</name>
</gene>
<sequence length="192" mass="20775">MHALRATFQIARIFQSCALIAVIGLTANFIAEIVKINAKPPSILIGTITVTCIAVLYCILTSIILLDNILPLLYCAIIDTLLMTALIVVAVIIGRPFSYLQCAGVPSLMRRDHETSAYAFATRLSEYISSLNGGKVDYGSWIGISREVCLEAKSTWGLSIGLCVLFFSSAVCSGYLWRMKKKAATGMGKLDG</sequence>
<dbReference type="Proteomes" id="UP000019804">
    <property type="component" value="Unassembled WGS sequence"/>
</dbReference>
<reference evidence="3" key="1">
    <citation type="journal article" date="2014" name="Nat. Commun.">
        <title>Genomic adaptations of the halophilic Dead Sea filamentous fungus Eurotium rubrum.</title>
        <authorList>
            <person name="Kis-Papo T."/>
            <person name="Weig A.R."/>
            <person name="Riley R."/>
            <person name="Persoh D."/>
            <person name="Salamov A."/>
            <person name="Sun H."/>
            <person name="Lipzen A."/>
            <person name="Wasser S.P."/>
            <person name="Rambold G."/>
            <person name="Grigoriev I.V."/>
            <person name="Nevo E."/>
        </authorList>
    </citation>
    <scope>NUCLEOTIDE SEQUENCE [LARGE SCALE GENOMIC DNA]</scope>
    <source>
        <strain evidence="3">CBS 135680</strain>
    </source>
</reference>
<organism evidence="2 3">
    <name type="scientific">Aspergillus ruber (strain CBS 135680)</name>
    <dbReference type="NCBI Taxonomy" id="1388766"/>
    <lineage>
        <taxon>Eukaryota</taxon>
        <taxon>Fungi</taxon>
        <taxon>Dikarya</taxon>
        <taxon>Ascomycota</taxon>
        <taxon>Pezizomycotina</taxon>
        <taxon>Eurotiomycetes</taxon>
        <taxon>Eurotiomycetidae</taxon>
        <taxon>Eurotiales</taxon>
        <taxon>Aspergillaceae</taxon>
        <taxon>Aspergillus</taxon>
        <taxon>Aspergillus subgen. Aspergillus</taxon>
    </lineage>
</organism>
<name>A0A017SEF0_ASPRC</name>
<dbReference type="RefSeq" id="XP_040638692.1">
    <property type="nucleotide sequence ID" value="XM_040779695.1"/>
</dbReference>
<keyword evidence="1" id="KW-0472">Membrane</keyword>
<dbReference type="GeneID" id="63694819"/>